<dbReference type="InterPro" id="IPR036885">
    <property type="entry name" value="SWIB_MDM2_dom_sf"/>
</dbReference>
<gene>
    <name evidence="1" type="ORF">RFI_07610</name>
</gene>
<evidence type="ECO:0000313" key="2">
    <source>
        <dbReference type="Proteomes" id="UP000023152"/>
    </source>
</evidence>
<comment type="caution">
    <text evidence="1">The sequence shown here is derived from an EMBL/GenBank/DDBJ whole genome shotgun (WGS) entry which is preliminary data.</text>
</comment>
<keyword evidence="2" id="KW-1185">Reference proteome</keyword>
<accession>X6NUP4</accession>
<dbReference type="SUPFAM" id="SSF47592">
    <property type="entry name" value="SWIB/MDM2 domain"/>
    <property type="match status" value="1"/>
</dbReference>
<sequence>MHQPTRGWNHWVRVTNDSFAKLLQIEGFVMRNDLLKLFWMYANNNKLKRNGKELIFDSNLEKIFQLKAYSSLRISSLFPTETVKREVWDQPCAIFTRKHSDENDKSFVVVQRDANNEHETILRYVSF</sequence>
<reference evidence="1 2" key="1">
    <citation type="journal article" date="2013" name="Curr. Biol.">
        <title>The Genome of the Foraminiferan Reticulomyxa filosa.</title>
        <authorList>
            <person name="Glockner G."/>
            <person name="Hulsmann N."/>
            <person name="Schleicher M."/>
            <person name="Noegel A.A."/>
            <person name="Eichinger L."/>
            <person name="Gallinger C."/>
            <person name="Pawlowski J."/>
            <person name="Sierra R."/>
            <person name="Euteneuer U."/>
            <person name="Pillet L."/>
            <person name="Moustafa A."/>
            <person name="Platzer M."/>
            <person name="Groth M."/>
            <person name="Szafranski K."/>
            <person name="Schliwa M."/>
        </authorList>
    </citation>
    <scope>NUCLEOTIDE SEQUENCE [LARGE SCALE GENOMIC DNA]</scope>
</reference>
<dbReference type="AlphaFoldDB" id="X6NUP4"/>
<evidence type="ECO:0008006" key="3">
    <source>
        <dbReference type="Google" id="ProtNLM"/>
    </source>
</evidence>
<protein>
    <recommendedName>
        <fullName evidence="3">DM2 domain-containing protein</fullName>
    </recommendedName>
</protein>
<dbReference type="EMBL" id="ASPP01006021">
    <property type="protein sequence ID" value="ETO29509.1"/>
    <property type="molecule type" value="Genomic_DNA"/>
</dbReference>
<dbReference type="Proteomes" id="UP000023152">
    <property type="component" value="Unassembled WGS sequence"/>
</dbReference>
<name>X6NUP4_RETFI</name>
<organism evidence="1 2">
    <name type="scientific">Reticulomyxa filosa</name>
    <dbReference type="NCBI Taxonomy" id="46433"/>
    <lineage>
        <taxon>Eukaryota</taxon>
        <taxon>Sar</taxon>
        <taxon>Rhizaria</taxon>
        <taxon>Retaria</taxon>
        <taxon>Foraminifera</taxon>
        <taxon>Monothalamids</taxon>
        <taxon>Reticulomyxidae</taxon>
        <taxon>Reticulomyxa</taxon>
    </lineage>
</organism>
<proteinExistence type="predicted"/>
<evidence type="ECO:0000313" key="1">
    <source>
        <dbReference type="EMBL" id="ETO29509.1"/>
    </source>
</evidence>